<feature type="transmembrane region" description="Helical" evidence="2">
    <location>
        <begin position="171"/>
        <end position="193"/>
    </location>
</feature>
<keyword evidence="4" id="KW-1185">Reference proteome</keyword>
<keyword evidence="2" id="KW-0472">Membrane</keyword>
<feature type="transmembrane region" description="Helical" evidence="2">
    <location>
        <begin position="339"/>
        <end position="359"/>
    </location>
</feature>
<evidence type="ECO:0000313" key="4">
    <source>
        <dbReference type="Proteomes" id="UP001281003"/>
    </source>
</evidence>
<dbReference type="InterPro" id="IPR036259">
    <property type="entry name" value="MFS_trans_sf"/>
</dbReference>
<feature type="transmembrane region" description="Helical" evidence="2">
    <location>
        <begin position="301"/>
        <end position="319"/>
    </location>
</feature>
<name>A0AAE0UC52_SORBR</name>
<evidence type="ECO:0000256" key="2">
    <source>
        <dbReference type="SAM" id="Phobius"/>
    </source>
</evidence>
<dbReference type="Proteomes" id="UP001281003">
    <property type="component" value="Unassembled WGS sequence"/>
</dbReference>
<feature type="transmembrane region" description="Helical" evidence="2">
    <location>
        <begin position="129"/>
        <end position="151"/>
    </location>
</feature>
<comment type="caution">
    <text evidence="3">The sequence shown here is derived from an EMBL/GenBank/DDBJ whole genome shotgun (WGS) entry which is preliminary data.</text>
</comment>
<evidence type="ECO:0000256" key="1">
    <source>
        <dbReference type="SAM" id="MobiDB-lite"/>
    </source>
</evidence>
<dbReference type="EMBL" id="JAUTDP010000006">
    <property type="protein sequence ID" value="KAK3398335.1"/>
    <property type="molecule type" value="Genomic_DNA"/>
</dbReference>
<accession>A0AAE0UC52</accession>
<dbReference type="SUPFAM" id="SSF103473">
    <property type="entry name" value="MFS general substrate transporter"/>
    <property type="match status" value="1"/>
</dbReference>
<keyword evidence="2" id="KW-0812">Transmembrane</keyword>
<reference evidence="3" key="1">
    <citation type="journal article" date="2023" name="Mol. Phylogenet. Evol.">
        <title>Genome-scale phylogeny and comparative genomics of the fungal order Sordariales.</title>
        <authorList>
            <person name="Hensen N."/>
            <person name="Bonometti L."/>
            <person name="Westerberg I."/>
            <person name="Brannstrom I.O."/>
            <person name="Guillou S."/>
            <person name="Cros-Aarteil S."/>
            <person name="Calhoun S."/>
            <person name="Haridas S."/>
            <person name="Kuo A."/>
            <person name="Mondo S."/>
            <person name="Pangilinan J."/>
            <person name="Riley R."/>
            <person name="LaButti K."/>
            <person name="Andreopoulos B."/>
            <person name="Lipzen A."/>
            <person name="Chen C."/>
            <person name="Yan M."/>
            <person name="Daum C."/>
            <person name="Ng V."/>
            <person name="Clum A."/>
            <person name="Steindorff A."/>
            <person name="Ohm R.A."/>
            <person name="Martin F."/>
            <person name="Silar P."/>
            <person name="Natvig D.O."/>
            <person name="Lalanne C."/>
            <person name="Gautier V."/>
            <person name="Ament-Velasquez S.L."/>
            <person name="Kruys A."/>
            <person name="Hutchinson M.I."/>
            <person name="Powell A.J."/>
            <person name="Barry K."/>
            <person name="Miller A.N."/>
            <person name="Grigoriev I.V."/>
            <person name="Debuchy R."/>
            <person name="Gladieux P."/>
            <person name="Hiltunen Thoren M."/>
            <person name="Johannesson H."/>
        </authorList>
    </citation>
    <scope>NUCLEOTIDE SEQUENCE</scope>
    <source>
        <strain evidence="3">FGSC 1904</strain>
    </source>
</reference>
<reference evidence="3" key="2">
    <citation type="submission" date="2023-07" db="EMBL/GenBank/DDBJ databases">
        <authorList>
            <consortium name="Lawrence Berkeley National Laboratory"/>
            <person name="Haridas S."/>
            <person name="Hensen N."/>
            <person name="Bonometti L."/>
            <person name="Westerberg I."/>
            <person name="Brannstrom I.O."/>
            <person name="Guillou S."/>
            <person name="Cros-Aarteil S."/>
            <person name="Calhoun S."/>
            <person name="Kuo A."/>
            <person name="Mondo S."/>
            <person name="Pangilinan J."/>
            <person name="Riley R."/>
            <person name="LaButti K."/>
            <person name="Andreopoulos B."/>
            <person name="Lipzen A."/>
            <person name="Chen C."/>
            <person name="Yanf M."/>
            <person name="Daum C."/>
            <person name="Ng V."/>
            <person name="Clum A."/>
            <person name="Steindorff A."/>
            <person name="Ohm R."/>
            <person name="Martin F."/>
            <person name="Silar P."/>
            <person name="Natvig D."/>
            <person name="Lalanne C."/>
            <person name="Gautier V."/>
            <person name="Ament-velasquez S.L."/>
            <person name="Kruys A."/>
            <person name="Hutchinson M.I."/>
            <person name="Powell A.J."/>
            <person name="Barry K."/>
            <person name="Miller A.N."/>
            <person name="Grigoriev I.V."/>
            <person name="Debuchy R."/>
            <person name="Gladieux P."/>
            <person name="Thoren M.H."/>
            <person name="Johannesson H."/>
        </authorList>
    </citation>
    <scope>NUCLEOTIDE SEQUENCE</scope>
    <source>
        <strain evidence="3">FGSC 1904</strain>
    </source>
</reference>
<gene>
    <name evidence="3" type="ORF">B0T20DRAFT_453112</name>
</gene>
<feature type="transmembrane region" description="Helical" evidence="2">
    <location>
        <begin position="12"/>
        <end position="29"/>
    </location>
</feature>
<dbReference type="AlphaFoldDB" id="A0AAE0UC52"/>
<feature type="transmembrane region" description="Helical" evidence="2">
    <location>
        <begin position="249"/>
        <end position="269"/>
    </location>
</feature>
<protein>
    <submittedName>
        <fullName evidence="3">Uncharacterized protein</fullName>
    </submittedName>
</protein>
<evidence type="ECO:0000313" key="3">
    <source>
        <dbReference type="EMBL" id="KAK3398335.1"/>
    </source>
</evidence>
<sequence>MFFEHERSLRVSIYTIVAITTTWGPPLLGGVTSRGPTGFELQFTILSCFLVLAVPAIALGVPETAYDRTYTLPRIDEASESPYKASMCQGIRRDRILDIITDYIVKMKPYSYTRGSADLVTLLQASRAFIAPTTLILLFMSFLPYSSLWALSSSLSLVLSPNHSSTTIGTLMTGPWLFATATAAIFTLLPLFLPQLQLQFPFLAFIPQQINKKITTAAITTGSLIAFIGILGFGLHIDAGIRSDKISDTLNLPALSFILGLLAAGSYIMDIVSRPLIRSVTTASTSNNQKVATRNENENDMVAGVTCWKTLFAGILVIAVPPSSAASLSEGHGLRDVSIGFAVVQVVIGAVVMGVWWFYGEAGEAVVKKWDARVLKLEDDGPSGATVNGNGTVGGREGSFFDTD</sequence>
<keyword evidence="2" id="KW-1133">Transmembrane helix</keyword>
<feature type="region of interest" description="Disordered" evidence="1">
    <location>
        <begin position="385"/>
        <end position="404"/>
    </location>
</feature>
<organism evidence="3 4">
    <name type="scientific">Sordaria brevicollis</name>
    <dbReference type="NCBI Taxonomy" id="83679"/>
    <lineage>
        <taxon>Eukaryota</taxon>
        <taxon>Fungi</taxon>
        <taxon>Dikarya</taxon>
        <taxon>Ascomycota</taxon>
        <taxon>Pezizomycotina</taxon>
        <taxon>Sordariomycetes</taxon>
        <taxon>Sordariomycetidae</taxon>
        <taxon>Sordariales</taxon>
        <taxon>Sordariaceae</taxon>
        <taxon>Sordaria</taxon>
    </lineage>
</organism>
<feature type="transmembrane region" description="Helical" evidence="2">
    <location>
        <begin position="41"/>
        <end position="61"/>
    </location>
</feature>
<proteinExistence type="predicted"/>
<feature type="transmembrane region" description="Helical" evidence="2">
    <location>
        <begin position="214"/>
        <end position="237"/>
    </location>
</feature>